<sequence>MSAAIFGTFARGRAPLLRGVAEATADALGRRPPDAVVR</sequence>
<protein>
    <submittedName>
        <fullName evidence="1">Uncharacterized protein</fullName>
    </submittedName>
</protein>
<reference evidence="1 2" key="1">
    <citation type="submission" date="2020-05" db="EMBL/GenBank/DDBJ databases">
        <title>Actinomadura verrucosospora NRRL-B18236 (PFL_A860) Genome sequencing and assembly.</title>
        <authorList>
            <person name="Samborskyy M."/>
        </authorList>
    </citation>
    <scope>NUCLEOTIDE SEQUENCE [LARGE SCALE GENOMIC DNA]</scope>
    <source>
        <strain evidence="1 2">NRRL:B18236</strain>
    </source>
</reference>
<dbReference type="AlphaFoldDB" id="A0A7D3ZYE4"/>
<dbReference type="EMBL" id="CP053892">
    <property type="protein sequence ID" value="QKG23066.1"/>
    <property type="molecule type" value="Genomic_DNA"/>
</dbReference>
<dbReference type="Proteomes" id="UP000501240">
    <property type="component" value="Chromosome"/>
</dbReference>
<evidence type="ECO:0000313" key="1">
    <source>
        <dbReference type="EMBL" id="QKG23066.1"/>
    </source>
</evidence>
<name>A0A7D3ZYE4_ACTVE</name>
<proteinExistence type="predicted"/>
<accession>A0A7D3ZYE4</accession>
<evidence type="ECO:0000313" key="2">
    <source>
        <dbReference type="Proteomes" id="UP000501240"/>
    </source>
</evidence>
<organism evidence="1 2">
    <name type="scientific">Actinomadura verrucosospora</name>
    <dbReference type="NCBI Taxonomy" id="46165"/>
    <lineage>
        <taxon>Bacteria</taxon>
        <taxon>Bacillati</taxon>
        <taxon>Actinomycetota</taxon>
        <taxon>Actinomycetes</taxon>
        <taxon>Streptosporangiales</taxon>
        <taxon>Thermomonosporaceae</taxon>
        <taxon>Actinomadura</taxon>
    </lineage>
</organism>
<gene>
    <name evidence="1" type="ORF">ACTIVE_4707</name>
</gene>
<keyword evidence="2" id="KW-1185">Reference proteome</keyword>